<comment type="caution">
    <text evidence="1">The sequence shown here is derived from an EMBL/GenBank/DDBJ whole genome shotgun (WGS) entry which is preliminary data.</text>
</comment>
<sequence>MDSKRQHHQRIARVLESMNSRLLQDTQCLFGGGTAIALQLDEFRLSTDIGFICSSHEGYRKLRSVVGQFSTTGLSPLFNKSVPQLREVRADRYGIRSVLDVDGVPIKFEIVREDRISLDASIDLLHGVPTISRIDAYAEKLLANSDRWADRSVLSRDILDLCRMIGAWGEIPIESARKACSAYGEVVIQDLASAARQLLQDDSYRQKCFCNLHIDSDVQVQLLTTLQRLSTGNCAPGLIDALHNDPEPGPGLA</sequence>
<name>A0A1V2DPR3_9GAMM</name>
<dbReference type="Proteomes" id="UP000189339">
    <property type="component" value="Unassembled WGS sequence"/>
</dbReference>
<dbReference type="AlphaFoldDB" id="A0A1V2DPR3"/>
<dbReference type="EMBL" id="MSCW01000009">
    <property type="protein sequence ID" value="ONF42617.1"/>
    <property type="molecule type" value="Genomic_DNA"/>
</dbReference>
<evidence type="ECO:0000313" key="2">
    <source>
        <dbReference type="Proteomes" id="UP000189339"/>
    </source>
</evidence>
<reference evidence="1 2" key="1">
    <citation type="submission" date="2016-12" db="EMBL/GenBank/DDBJ databases">
        <title>Marinobacter lutaoensis whole genome sequencing.</title>
        <authorList>
            <person name="Verma A."/>
            <person name="Krishnamurthi S."/>
        </authorList>
    </citation>
    <scope>NUCLEOTIDE SEQUENCE [LARGE SCALE GENOMIC DNA]</scope>
    <source>
        <strain evidence="1 2">T5054</strain>
    </source>
</reference>
<organism evidence="1 2">
    <name type="scientific">Marinobacter lutaoensis</name>
    <dbReference type="NCBI Taxonomy" id="135739"/>
    <lineage>
        <taxon>Bacteria</taxon>
        <taxon>Pseudomonadati</taxon>
        <taxon>Pseudomonadota</taxon>
        <taxon>Gammaproteobacteria</taxon>
        <taxon>Pseudomonadales</taxon>
        <taxon>Marinobacteraceae</taxon>
        <taxon>Marinobacter</taxon>
    </lineage>
</organism>
<proteinExistence type="predicted"/>
<accession>A0A1V2DPR3</accession>
<dbReference type="Pfam" id="PF08843">
    <property type="entry name" value="AbiEii"/>
    <property type="match status" value="1"/>
</dbReference>
<evidence type="ECO:0008006" key="3">
    <source>
        <dbReference type="Google" id="ProtNLM"/>
    </source>
</evidence>
<keyword evidence="2" id="KW-1185">Reference proteome</keyword>
<protein>
    <recommendedName>
        <fullName evidence="3">Nucleotidyl transferase AbiEii/AbiGii toxin family protein</fullName>
    </recommendedName>
</protein>
<gene>
    <name evidence="1" type="ORF">BTO32_15545</name>
</gene>
<dbReference type="RefSeq" id="WP_076725568.1">
    <property type="nucleotide sequence ID" value="NZ_MSCW01000009.1"/>
</dbReference>
<dbReference type="InterPro" id="IPR014942">
    <property type="entry name" value="AbiEii"/>
</dbReference>
<dbReference type="OrthoDB" id="5508069at2"/>
<evidence type="ECO:0000313" key="1">
    <source>
        <dbReference type="EMBL" id="ONF42617.1"/>
    </source>
</evidence>